<comment type="caution">
    <text evidence="6">The sequence shown here is derived from an EMBL/GenBank/DDBJ whole genome shotgun (WGS) entry which is preliminary data.</text>
</comment>
<keyword evidence="4 5" id="KW-0472">Membrane</keyword>
<proteinExistence type="predicted"/>
<evidence type="ECO:0000256" key="4">
    <source>
        <dbReference type="ARBA" id="ARBA00023136"/>
    </source>
</evidence>
<dbReference type="OMA" id="QRIWMIC"/>
<evidence type="ECO:0000256" key="5">
    <source>
        <dbReference type="SAM" id="Phobius"/>
    </source>
</evidence>
<dbReference type="AlphaFoldDB" id="A0A3R7LEN3"/>
<sequence>MRVRTYHRHRVNKSSPLLAALVIINVAYSFFFAFPIVAASLGNRWYRGITSSQQTWCVLIAVCWFLAELPRLYFGHTSNSQQYVPGLICFLGLTLLPQLPLVILYNVMWPQPDSLNYAVSITMLILLVAEFLCSVKLLGTSVKSNQIDYFVYTMHAARE</sequence>
<organism evidence="6 7">
    <name type="scientific">Trypanosoma rangeli</name>
    <dbReference type="NCBI Taxonomy" id="5698"/>
    <lineage>
        <taxon>Eukaryota</taxon>
        <taxon>Discoba</taxon>
        <taxon>Euglenozoa</taxon>
        <taxon>Kinetoplastea</taxon>
        <taxon>Metakinetoplastina</taxon>
        <taxon>Trypanosomatida</taxon>
        <taxon>Trypanosomatidae</taxon>
        <taxon>Trypanosoma</taxon>
        <taxon>Herpetosoma</taxon>
    </lineage>
</organism>
<evidence type="ECO:0000256" key="1">
    <source>
        <dbReference type="ARBA" id="ARBA00004141"/>
    </source>
</evidence>
<accession>A0A3R7LEN3</accession>
<dbReference type="OrthoDB" id="311720at2759"/>
<gene>
    <name evidence="6" type="ORF">TraAM80_00038</name>
</gene>
<evidence type="ECO:0000313" key="7">
    <source>
        <dbReference type="Proteomes" id="UP000283634"/>
    </source>
</evidence>
<feature type="transmembrane region" description="Helical" evidence="5">
    <location>
        <begin position="86"/>
        <end position="105"/>
    </location>
</feature>
<name>A0A3R7LEN3_TRYRA</name>
<reference evidence="6 7" key="1">
    <citation type="journal article" date="2018" name="BMC Genomics">
        <title>Genomic comparison of Trypanosoma conorhini and Trypanosoma rangeli to Trypanosoma cruzi strains of high and low virulence.</title>
        <authorList>
            <person name="Bradwell K.R."/>
            <person name="Koparde V.N."/>
            <person name="Matveyev A.V."/>
            <person name="Serrano M.G."/>
            <person name="Alves J.M."/>
            <person name="Parikh H."/>
            <person name="Huang B."/>
            <person name="Lee V."/>
            <person name="Espinosa-Alvarez O."/>
            <person name="Ortiz P.A."/>
            <person name="Costa-Martins A.G."/>
            <person name="Teixeira M.M."/>
            <person name="Buck G.A."/>
        </authorList>
    </citation>
    <scope>NUCLEOTIDE SEQUENCE [LARGE SCALE GENOMIC DNA]</scope>
    <source>
        <strain evidence="6 7">AM80</strain>
    </source>
</reference>
<feature type="transmembrane region" description="Helical" evidence="5">
    <location>
        <begin position="117"/>
        <end position="138"/>
    </location>
</feature>
<evidence type="ECO:0000313" key="6">
    <source>
        <dbReference type="EMBL" id="RNF12881.1"/>
    </source>
</evidence>
<keyword evidence="2 5" id="KW-0812">Transmembrane</keyword>
<dbReference type="GeneID" id="40323971"/>
<dbReference type="RefSeq" id="XP_029243024.1">
    <property type="nucleotide sequence ID" value="XM_029377134.1"/>
</dbReference>
<dbReference type="EMBL" id="MKGL01000001">
    <property type="protein sequence ID" value="RNF12881.1"/>
    <property type="molecule type" value="Genomic_DNA"/>
</dbReference>
<dbReference type="GO" id="GO:0016020">
    <property type="term" value="C:membrane"/>
    <property type="evidence" value="ECO:0007669"/>
    <property type="project" value="UniProtKB-SubCell"/>
</dbReference>
<feature type="transmembrane region" description="Helical" evidence="5">
    <location>
        <begin position="53"/>
        <end position="74"/>
    </location>
</feature>
<comment type="subcellular location">
    <subcellularLocation>
        <location evidence="1">Membrane</location>
        <topology evidence="1">Multi-pass membrane protein</topology>
    </subcellularLocation>
</comment>
<evidence type="ECO:0000256" key="3">
    <source>
        <dbReference type="ARBA" id="ARBA00022989"/>
    </source>
</evidence>
<feature type="transmembrane region" description="Helical" evidence="5">
    <location>
        <begin position="20"/>
        <end position="41"/>
    </location>
</feature>
<dbReference type="Pfam" id="PF09799">
    <property type="entry name" value="Transmemb_17"/>
    <property type="match status" value="1"/>
</dbReference>
<dbReference type="Proteomes" id="UP000283634">
    <property type="component" value="Unassembled WGS sequence"/>
</dbReference>
<protein>
    <submittedName>
        <fullName evidence="6">Uncharacterized protein</fullName>
    </submittedName>
</protein>
<dbReference type="InterPro" id="IPR019184">
    <property type="entry name" value="Uncharacterised_TM-17"/>
</dbReference>
<keyword evidence="3 5" id="KW-1133">Transmembrane helix</keyword>
<keyword evidence="7" id="KW-1185">Reference proteome</keyword>
<evidence type="ECO:0000256" key="2">
    <source>
        <dbReference type="ARBA" id="ARBA00022692"/>
    </source>
</evidence>